<dbReference type="InterPro" id="IPR010559">
    <property type="entry name" value="Sig_transdc_His_kin_internal"/>
</dbReference>
<feature type="transmembrane region" description="Helical" evidence="3">
    <location>
        <begin position="12"/>
        <end position="33"/>
    </location>
</feature>
<dbReference type="Pfam" id="PF06580">
    <property type="entry name" value="His_kinase"/>
    <property type="match status" value="1"/>
</dbReference>
<comment type="caution">
    <text evidence="5">The sequence shown here is derived from an EMBL/GenBank/DDBJ whole genome shotgun (WGS) entry which is preliminary data.</text>
</comment>
<keyword evidence="3" id="KW-0472">Membrane</keyword>
<dbReference type="Proteomes" id="UP000230390">
    <property type="component" value="Unassembled WGS sequence"/>
</dbReference>
<comment type="catalytic activity">
    <reaction evidence="1">
        <text>ATP + protein L-histidine = ADP + protein N-phospho-L-histidine.</text>
        <dbReference type="EC" id="2.7.13.3"/>
    </reaction>
</comment>
<organism evidence="5 6">
    <name type="scientific">Massilia eurypsychrophila</name>
    <dbReference type="NCBI Taxonomy" id="1485217"/>
    <lineage>
        <taxon>Bacteria</taxon>
        <taxon>Pseudomonadati</taxon>
        <taxon>Pseudomonadota</taxon>
        <taxon>Betaproteobacteria</taxon>
        <taxon>Burkholderiales</taxon>
        <taxon>Oxalobacteraceae</taxon>
        <taxon>Telluria group</taxon>
        <taxon>Massilia</taxon>
    </lineage>
</organism>
<proteinExistence type="predicted"/>
<evidence type="ECO:0000256" key="2">
    <source>
        <dbReference type="ARBA" id="ARBA00012438"/>
    </source>
</evidence>
<evidence type="ECO:0000256" key="3">
    <source>
        <dbReference type="SAM" id="Phobius"/>
    </source>
</evidence>
<feature type="domain" description="Histidine kinase/HSP90-like ATPase" evidence="4">
    <location>
        <begin position="394"/>
        <end position="488"/>
    </location>
</feature>
<reference evidence="5 6" key="1">
    <citation type="submission" date="2017-10" db="EMBL/GenBank/DDBJ databases">
        <title>Massilia psychrophilum sp. nov., a novel purple-pigmented bacterium isolated from Tianshan glacier, Xinjiang Municipality, China.</title>
        <authorList>
            <person name="Wang H."/>
        </authorList>
    </citation>
    <scope>NUCLEOTIDE SEQUENCE [LARGE SCALE GENOMIC DNA]</scope>
    <source>
        <strain evidence="5 6">JCM 30074</strain>
    </source>
</reference>
<dbReference type="Gene3D" id="3.30.565.10">
    <property type="entry name" value="Histidine kinase-like ATPase, C-terminal domain"/>
    <property type="match status" value="1"/>
</dbReference>
<accession>A0A2G8TDE7</accession>
<keyword evidence="3" id="KW-0812">Transmembrane</keyword>
<dbReference type="EC" id="2.7.13.3" evidence="2"/>
<feature type="transmembrane region" description="Helical" evidence="3">
    <location>
        <begin position="79"/>
        <end position="100"/>
    </location>
</feature>
<dbReference type="PANTHER" id="PTHR34220:SF9">
    <property type="entry name" value="SIGNAL TRANSDUCTION HISTIDINE KINASE INTERNAL REGION DOMAIN-CONTAINING PROTEIN"/>
    <property type="match status" value="1"/>
</dbReference>
<dbReference type="PANTHER" id="PTHR34220">
    <property type="entry name" value="SENSOR HISTIDINE KINASE YPDA"/>
    <property type="match status" value="1"/>
</dbReference>
<gene>
    <name evidence="5" type="ORF">CR105_16785</name>
</gene>
<evidence type="ECO:0000256" key="1">
    <source>
        <dbReference type="ARBA" id="ARBA00000085"/>
    </source>
</evidence>
<dbReference type="InterPro" id="IPR003594">
    <property type="entry name" value="HATPase_dom"/>
</dbReference>
<dbReference type="GO" id="GO:0000155">
    <property type="term" value="F:phosphorelay sensor kinase activity"/>
    <property type="evidence" value="ECO:0007669"/>
    <property type="project" value="InterPro"/>
</dbReference>
<protein>
    <recommendedName>
        <fullName evidence="2">histidine kinase</fullName>
        <ecNumber evidence="2">2.7.13.3</ecNumber>
    </recommendedName>
</protein>
<name>A0A2G8TDE7_9BURK</name>
<dbReference type="RefSeq" id="WP_099790218.1">
    <property type="nucleotide sequence ID" value="NZ_JBHLYV010000012.1"/>
</dbReference>
<dbReference type="PRINTS" id="PR00344">
    <property type="entry name" value="BCTRLSENSOR"/>
</dbReference>
<dbReference type="AlphaFoldDB" id="A0A2G8TDE7"/>
<feature type="transmembrane region" description="Helical" evidence="3">
    <location>
        <begin position="120"/>
        <end position="142"/>
    </location>
</feature>
<dbReference type="OrthoDB" id="2514702at2"/>
<evidence type="ECO:0000313" key="6">
    <source>
        <dbReference type="Proteomes" id="UP000230390"/>
    </source>
</evidence>
<dbReference type="Pfam" id="PF02518">
    <property type="entry name" value="HATPase_c"/>
    <property type="match status" value="1"/>
</dbReference>
<keyword evidence="3" id="KW-1133">Transmembrane helix</keyword>
<evidence type="ECO:0000259" key="4">
    <source>
        <dbReference type="SMART" id="SM00387"/>
    </source>
</evidence>
<dbReference type="SMART" id="SM00387">
    <property type="entry name" value="HATPase_c"/>
    <property type="match status" value="1"/>
</dbReference>
<keyword evidence="6" id="KW-1185">Reference proteome</keyword>
<dbReference type="InterPro" id="IPR050640">
    <property type="entry name" value="Bact_2-comp_sensor_kinase"/>
</dbReference>
<evidence type="ECO:0000313" key="5">
    <source>
        <dbReference type="EMBL" id="PIL43989.1"/>
    </source>
</evidence>
<feature type="transmembrane region" description="Helical" evidence="3">
    <location>
        <begin position="39"/>
        <end position="58"/>
    </location>
</feature>
<sequence length="490" mass="53445">MKINTGAGDTSAADLALLTLIALPATIGFATATQAHLTWQWPASSALLYAMYLCWLAHGQAGADRGKVLLLGLRMQAQALIQFFAFAAMIACAMALAGVVGAKLDPADPLWPRMALPHVLALAGVLAKVALVASICLAWARFHFFRRAGAKIAALAEAGFNHRVIAFPAAPAVVTESLLRHIDRLGHQGAPRFHRMLVEANVRMAALQADGRTAFTLTWSNSSVRMKLIPLQAPNGGTDLQIDFELRGGSHKLELFANPVDVQMLMNFMQTQVFQRMSSELILSNAMTRQNTLRAQAVESQLRILQAQIEPHFLFNTLANVRHLYRSSVESGEEMMDHLIVYLRSTLEELRSDASTVGKEMDLILHYLAIMKIRMGERLSYGFIVPDALTHHHFPPAMLISLVENSIKHGLHDKTHGKLTISCERDGEHLRVSVADNGAGFSSVGGTGVGLSNIRQRLEAMHGNRAWLEVGAQADGGFIASVTVPYEGKQ</sequence>
<dbReference type="InterPro" id="IPR004358">
    <property type="entry name" value="Sig_transdc_His_kin-like_C"/>
</dbReference>
<dbReference type="EMBL" id="PDOC01000010">
    <property type="protein sequence ID" value="PIL43989.1"/>
    <property type="molecule type" value="Genomic_DNA"/>
</dbReference>
<dbReference type="SUPFAM" id="SSF55874">
    <property type="entry name" value="ATPase domain of HSP90 chaperone/DNA topoisomerase II/histidine kinase"/>
    <property type="match status" value="1"/>
</dbReference>
<dbReference type="GO" id="GO:0016020">
    <property type="term" value="C:membrane"/>
    <property type="evidence" value="ECO:0007669"/>
    <property type="project" value="InterPro"/>
</dbReference>
<dbReference type="InterPro" id="IPR036890">
    <property type="entry name" value="HATPase_C_sf"/>
</dbReference>